<keyword evidence="7" id="KW-1185">Reference proteome</keyword>
<evidence type="ECO:0000313" key="6">
    <source>
        <dbReference type="EMBL" id="PVZ08427.1"/>
    </source>
</evidence>
<evidence type="ECO:0000256" key="3">
    <source>
        <dbReference type="PROSITE-ProRule" id="PRU00464"/>
    </source>
</evidence>
<dbReference type="PANTHER" id="PTHR46648:SF1">
    <property type="entry name" value="ADENOSINE 5'-MONOPHOSPHORAMIDASE HNT1"/>
    <property type="match status" value="1"/>
</dbReference>
<dbReference type="PANTHER" id="PTHR46648">
    <property type="entry name" value="HIT FAMILY PROTEIN 1"/>
    <property type="match status" value="1"/>
</dbReference>
<sequence>MSKPCAFCAVVAGDAPADVVHAGPSTLAFLDTKPVFHGHVLLVPRTHVTTLADLPADELPAFAALAQRLERAVETAMDAPGSLVLVNNVISQSVPHLHLHVIPRRPKDGLRFFLGPRHPYASPDESADVARRIAAALDAKPENVEDEDRSTGRTADAGR</sequence>
<dbReference type="PROSITE" id="PS51084">
    <property type="entry name" value="HIT_2"/>
    <property type="match status" value="1"/>
</dbReference>
<protein>
    <submittedName>
        <fullName evidence="6">Histidine triad (HIT) family protein</fullName>
    </submittedName>
</protein>
<reference evidence="6 7" key="1">
    <citation type="submission" date="2018-04" db="EMBL/GenBank/DDBJ databases">
        <title>Genomic Encyclopedia of Type Strains, Phase IV (KMG-IV): sequencing the most valuable type-strain genomes for metagenomic binning, comparative biology and taxonomic classification.</title>
        <authorList>
            <person name="Goeker M."/>
        </authorList>
    </citation>
    <scope>NUCLEOTIDE SEQUENCE [LARGE SCALE GENOMIC DNA]</scope>
    <source>
        <strain evidence="6 7">DSM 45771</strain>
    </source>
</reference>
<evidence type="ECO:0000256" key="1">
    <source>
        <dbReference type="PIRSR" id="PIRSR601310-1"/>
    </source>
</evidence>
<dbReference type="InterPro" id="IPR001310">
    <property type="entry name" value="Histidine_triad_HIT"/>
</dbReference>
<evidence type="ECO:0000259" key="5">
    <source>
        <dbReference type="PROSITE" id="PS51084"/>
    </source>
</evidence>
<feature type="short sequence motif" description="Histidine triad motif" evidence="2 3">
    <location>
        <begin position="96"/>
        <end position="100"/>
    </location>
</feature>
<dbReference type="AlphaFoldDB" id="A0A2U1F8A5"/>
<comment type="caution">
    <text evidence="6">The sequence shown here is derived from an EMBL/GenBank/DDBJ whole genome shotgun (WGS) entry which is preliminary data.</text>
</comment>
<evidence type="ECO:0000313" key="7">
    <source>
        <dbReference type="Proteomes" id="UP000245639"/>
    </source>
</evidence>
<feature type="region of interest" description="Disordered" evidence="4">
    <location>
        <begin position="138"/>
        <end position="159"/>
    </location>
</feature>
<organism evidence="6 7">
    <name type="scientific">Actinomycetospora cinnamomea</name>
    <dbReference type="NCBI Taxonomy" id="663609"/>
    <lineage>
        <taxon>Bacteria</taxon>
        <taxon>Bacillati</taxon>
        <taxon>Actinomycetota</taxon>
        <taxon>Actinomycetes</taxon>
        <taxon>Pseudonocardiales</taxon>
        <taxon>Pseudonocardiaceae</taxon>
        <taxon>Actinomycetospora</taxon>
    </lineage>
</organism>
<name>A0A2U1F8A5_9PSEU</name>
<dbReference type="GO" id="GO:0009117">
    <property type="term" value="P:nucleotide metabolic process"/>
    <property type="evidence" value="ECO:0007669"/>
    <property type="project" value="TreeGrafter"/>
</dbReference>
<dbReference type="OrthoDB" id="9784774at2"/>
<evidence type="ECO:0000256" key="4">
    <source>
        <dbReference type="SAM" id="MobiDB-lite"/>
    </source>
</evidence>
<dbReference type="PRINTS" id="PR00332">
    <property type="entry name" value="HISTRIAD"/>
</dbReference>
<dbReference type="Pfam" id="PF01230">
    <property type="entry name" value="HIT"/>
    <property type="match status" value="1"/>
</dbReference>
<accession>A0A2U1F8A5</accession>
<dbReference type="Proteomes" id="UP000245639">
    <property type="component" value="Unassembled WGS sequence"/>
</dbReference>
<dbReference type="GO" id="GO:0003824">
    <property type="term" value="F:catalytic activity"/>
    <property type="evidence" value="ECO:0007669"/>
    <property type="project" value="InterPro"/>
</dbReference>
<dbReference type="RefSeq" id="WP_116709155.1">
    <property type="nucleotide sequence ID" value="NZ_QEKW01000008.1"/>
</dbReference>
<evidence type="ECO:0000256" key="2">
    <source>
        <dbReference type="PIRSR" id="PIRSR601310-3"/>
    </source>
</evidence>
<feature type="active site" description="Tele-AMP-histidine intermediate" evidence="1">
    <location>
        <position position="98"/>
    </location>
</feature>
<dbReference type="EMBL" id="QEKW01000008">
    <property type="protein sequence ID" value="PVZ08427.1"/>
    <property type="molecule type" value="Genomic_DNA"/>
</dbReference>
<dbReference type="SUPFAM" id="SSF54197">
    <property type="entry name" value="HIT-like"/>
    <property type="match status" value="1"/>
</dbReference>
<dbReference type="Gene3D" id="3.30.428.10">
    <property type="entry name" value="HIT-like"/>
    <property type="match status" value="1"/>
</dbReference>
<dbReference type="InterPro" id="IPR011146">
    <property type="entry name" value="HIT-like"/>
</dbReference>
<feature type="domain" description="HIT" evidence="5">
    <location>
        <begin position="6"/>
        <end position="111"/>
    </location>
</feature>
<proteinExistence type="predicted"/>
<dbReference type="InterPro" id="IPR036265">
    <property type="entry name" value="HIT-like_sf"/>
</dbReference>
<gene>
    <name evidence="6" type="ORF">C8D89_10819</name>
</gene>